<name>A0ABW4XBH8_9ACTN</name>
<proteinExistence type="predicted"/>
<organism evidence="1 2">
    <name type="scientific">Blastococcus deserti</name>
    <dbReference type="NCBI Taxonomy" id="2259033"/>
    <lineage>
        <taxon>Bacteria</taxon>
        <taxon>Bacillati</taxon>
        <taxon>Actinomycetota</taxon>
        <taxon>Actinomycetes</taxon>
        <taxon>Geodermatophilales</taxon>
        <taxon>Geodermatophilaceae</taxon>
        <taxon>Blastococcus</taxon>
    </lineage>
</organism>
<dbReference type="RefSeq" id="WP_376877384.1">
    <property type="nucleotide sequence ID" value="NZ_JBHUHP010000014.1"/>
</dbReference>
<comment type="caution">
    <text evidence="1">The sequence shown here is derived from an EMBL/GenBank/DDBJ whole genome shotgun (WGS) entry which is preliminary data.</text>
</comment>
<reference evidence="2" key="1">
    <citation type="journal article" date="2019" name="Int. J. Syst. Evol. Microbiol.">
        <title>The Global Catalogue of Microorganisms (GCM) 10K type strain sequencing project: providing services to taxonomists for standard genome sequencing and annotation.</title>
        <authorList>
            <consortium name="The Broad Institute Genomics Platform"/>
            <consortium name="The Broad Institute Genome Sequencing Center for Infectious Disease"/>
            <person name="Wu L."/>
            <person name="Ma J."/>
        </authorList>
    </citation>
    <scope>NUCLEOTIDE SEQUENCE [LARGE SCALE GENOMIC DNA]</scope>
    <source>
        <strain evidence="2">JCM 3338</strain>
    </source>
</reference>
<accession>A0ABW4XBH8</accession>
<keyword evidence="2" id="KW-1185">Reference proteome</keyword>
<protein>
    <submittedName>
        <fullName evidence="1">Uncharacterized protein</fullName>
    </submittedName>
</protein>
<evidence type="ECO:0000313" key="2">
    <source>
        <dbReference type="Proteomes" id="UP001597402"/>
    </source>
</evidence>
<dbReference type="Proteomes" id="UP001597402">
    <property type="component" value="Unassembled WGS sequence"/>
</dbReference>
<gene>
    <name evidence="1" type="ORF">ACFSHS_14570</name>
</gene>
<dbReference type="EMBL" id="JBHUHP010000014">
    <property type="protein sequence ID" value="MFD2092796.1"/>
    <property type="molecule type" value="Genomic_DNA"/>
</dbReference>
<sequence>MTEMRTLPVLTRITSLPKWITASSDTLAHRSGLRSSTTRSDLPGTVDGIDTGHHQSTEALLPFLQLAPSVTTEDHDAARRNAGEPWLLIAGLMWAVLALGAARLLGPAVRLAAGATVPASWPDEVDRFLREANCRSDVRLGAPTRKS</sequence>
<evidence type="ECO:0000313" key="1">
    <source>
        <dbReference type="EMBL" id="MFD2092796.1"/>
    </source>
</evidence>